<keyword evidence="2" id="KW-1185">Reference proteome</keyword>
<dbReference type="AlphaFoldDB" id="A0A9X2AKQ7"/>
<dbReference type="EMBL" id="JAKQYM010000015">
    <property type="protein sequence ID" value="MCI2230322.1"/>
    <property type="molecule type" value="Genomic_DNA"/>
</dbReference>
<evidence type="ECO:0000313" key="2">
    <source>
        <dbReference type="Proteomes" id="UP001139369"/>
    </source>
</evidence>
<proteinExistence type="predicted"/>
<gene>
    <name evidence="1" type="ORF">MC378_14175</name>
</gene>
<sequence length="52" mass="6296">MNTKHTQLPFIRKLLAHKSDEEIKDAEERFFDFLDLAERIHSRIQRDTETKP</sequence>
<comment type="caution">
    <text evidence="1">The sequence shown here is derived from an EMBL/GenBank/DDBJ whole genome shotgun (WGS) entry which is preliminary data.</text>
</comment>
<protein>
    <submittedName>
        <fullName evidence="1">Uncharacterized protein</fullName>
    </submittedName>
</protein>
<reference evidence="1" key="1">
    <citation type="submission" date="2022-02" db="EMBL/GenBank/DDBJ databases">
        <title>Polaribacter sp. MSW13, isolated from seawater.</title>
        <authorList>
            <person name="Kristyanto S."/>
            <person name="Jung J."/>
            <person name="Jeon C.O."/>
        </authorList>
    </citation>
    <scope>NUCLEOTIDE SEQUENCE</scope>
    <source>
        <strain evidence="1">MSW13</strain>
    </source>
</reference>
<evidence type="ECO:0000313" key="1">
    <source>
        <dbReference type="EMBL" id="MCI2230322.1"/>
    </source>
</evidence>
<accession>A0A9X2AKQ7</accession>
<organism evidence="1 2">
    <name type="scientific">Polaribacter marinus</name>
    <dbReference type="NCBI Taxonomy" id="2916838"/>
    <lineage>
        <taxon>Bacteria</taxon>
        <taxon>Pseudomonadati</taxon>
        <taxon>Bacteroidota</taxon>
        <taxon>Flavobacteriia</taxon>
        <taxon>Flavobacteriales</taxon>
        <taxon>Flavobacteriaceae</taxon>
    </lineage>
</organism>
<name>A0A9X2AKQ7_9FLAO</name>
<dbReference type="Proteomes" id="UP001139369">
    <property type="component" value="Unassembled WGS sequence"/>
</dbReference>
<dbReference type="RefSeq" id="WP_242179432.1">
    <property type="nucleotide sequence ID" value="NZ_JAKQYM010000015.1"/>
</dbReference>